<dbReference type="InterPro" id="IPR013325">
    <property type="entry name" value="RNA_pol_sigma_r2"/>
</dbReference>
<dbReference type="InterPro" id="IPR007627">
    <property type="entry name" value="RNA_pol_sigma70_r2"/>
</dbReference>
<dbReference type="Pfam" id="PF08281">
    <property type="entry name" value="Sigma70_r4_2"/>
    <property type="match status" value="1"/>
</dbReference>
<dbReference type="NCBIfam" id="TIGR02937">
    <property type="entry name" value="sigma70-ECF"/>
    <property type="match status" value="1"/>
</dbReference>
<evidence type="ECO:0000256" key="3">
    <source>
        <dbReference type="ARBA" id="ARBA00023082"/>
    </source>
</evidence>
<feature type="domain" description="RNA polymerase sigma factor 70 region 4 type 2" evidence="7">
    <location>
        <begin position="146"/>
        <end position="197"/>
    </location>
</feature>
<dbReference type="PANTHER" id="PTHR47756">
    <property type="entry name" value="BLL6612 PROTEIN-RELATED"/>
    <property type="match status" value="1"/>
</dbReference>
<name>A0A838AEQ9_9PSEU</name>
<dbReference type="Pfam" id="PF04542">
    <property type="entry name" value="Sigma70_r2"/>
    <property type="match status" value="1"/>
</dbReference>
<sequence>MGPQARSGDHPSDRGQAAGRRDRWVISDVPGPSIPEIERVFREEYGRAVAVLVRVCGDIHVAEEAVQDAFTTAVRRWPSTGLPPSPAGWIITTARNRAIDRLRRESSRQDRHAQAALLGSPADAGGIDTGHEDRDGAVRDDQLRLIFTCCHPALSRDARVALTLRLLGGLSTVDIARAFLVPEKTMAQRLVRAKRKIRDAGIPYRVPREADLPDRLDAVLAVVYLIFNEGYTAGSGESLVREDLSSEAIRLGRILAGLMPDEPEVMGLLALMLLTESRRAARTTGAGALVPLAEQDRRRWDHELIAEGQAVVRACLRRDRPGPYQIQAAINAVHSDAASIASTDWRQIVQLYDQLLALAPNPVVALHRAVAVAEFEGPEAALALVDDLDLDRYYLLHATRADLLRRMGREIEAARAYEAAIARTGNAAERAFLRSHRETLAGS</sequence>
<dbReference type="InterPro" id="IPR013324">
    <property type="entry name" value="RNA_pol_sigma_r3/r4-like"/>
</dbReference>
<evidence type="ECO:0000313" key="9">
    <source>
        <dbReference type="EMBL" id="MBA0127635.1"/>
    </source>
</evidence>
<dbReference type="Pfam" id="PF20239">
    <property type="entry name" value="DUF6596"/>
    <property type="match status" value="1"/>
</dbReference>
<keyword evidence="2" id="KW-0805">Transcription regulation</keyword>
<dbReference type="SUPFAM" id="SSF88946">
    <property type="entry name" value="Sigma2 domain of RNA polymerase sigma factors"/>
    <property type="match status" value="1"/>
</dbReference>
<dbReference type="AlphaFoldDB" id="A0A838AEQ9"/>
<comment type="caution">
    <text evidence="9">The sequence shown here is derived from an EMBL/GenBank/DDBJ whole genome shotgun (WGS) entry which is preliminary data.</text>
</comment>
<accession>A0A838AEQ9</accession>
<dbReference type="Proteomes" id="UP000582974">
    <property type="component" value="Unassembled WGS sequence"/>
</dbReference>
<organism evidence="9 10">
    <name type="scientific">Haloechinothrix aidingensis</name>
    <dbReference type="NCBI Taxonomy" id="2752311"/>
    <lineage>
        <taxon>Bacteria</taxon>
        <taxon>Bacillati</taxon>
        <taxon>Actinomycetota</taxon>
        <taxon>Actinomycetes</taxon>
        <taxon>Pseudonocardiales</taxon>
        <taxon>Pseudonocardiaceae</taxon>
        <taxon>Haloechinothrix</taxon>
    </lineage>
</organism>
<dbReference type="Gene3D" id="1.10.10.10">
    <property type="entry name" value="Winged helix-like DNA-binding domain superfamily/Winged helix DNA-binding domain"/>
    <property type="match status" value="1"/>
</dbReference>
<evidence type="ECO:0000313" key="10">
    <source>
        <dbReference type="Proteomes" id="UP000582974"/>
    </source>
</evidence>
<reference evidence="9 10" key="1">
    <citation type="submission" date="2020-07" db="EMBL/GenBank/DDBJ databases">
        <title>Genome of Haloechinothrix sp.</title>
        <authorList>
            <person name="Tang S.-K."/>
            <person name="Yang L."/>
            <person name="Zhu W.-Y."/>
        </authorList>
    </citation>
    <scope>NUCLEOTIDE SEQUENCE [LARGE SCALE GENOMIC DNA]</scope>
    <source>
        <strain evidence="9 10">YIM 98757</strain>
    </source>
</reference>
<dbReference type="InterPro" id="IPR036388">
    <property type="entry name" value="WH-like_DNA-bd_sf"/>
</dbReference>
<dbReference type="InterPro" id="IPR046531">
    <property type="entry name" value="DUF6596"/>
</dbReference>
<protein>
    <submittedName>
        <fullName evidence="9">RNA polymerase sigma factor</fullName>
    </submittedName>
</protein>
<evidence type="ECO:0000259" key="7">
    <source>
        <dbReference type="Pfam" id="PF08281"/>
    </source>
</evidence>
<evidence type="ECO:0000256" key="4">
    <source>
        <dbReference type="ARBA" id="ARBA00023163"/>
    </source>
</evidence>
<feature type="region of interest" description="Disordered" evidence="5">
    <location>
        <begin position="106"/>
        <end position="133"/>
    </location>
</feature>
<keyword evidence="3" id="KW-0731">Sigma factor</keyword>
<proteinExistence type="inferred from homology"/>
<dbReference type="Gene3D" id="1.10.1740.10">
    <property type="match status" value="1"/>
</dbReference>
<dbReference type="EMBL" id="JACCKD010000007">
    <property type="protein sequence ID" value="MBA0127635.1"/>
    <property type="molecule type" value="Genomic_DNA"/>
</dbReference>
<evidence type="ECO:0000259" key="6">
    <source>
        <dbReference type="Pfam" id="PF04542"/>
    </source>
</evidence>
<dbReference type="PANTHER" id="PTHR47756:SF2">
    <property type="entry name" value="BLL6612 PROTEIN"/>
    <property type="match status" value="1"/>
</dbReference>
<dbReference type="InterPro" id="IPR014284">
    <property type="entry name" value="RNA_pol_sigma-70_dom"/>
</dbReference>
<evidence type="ECO:0000256" key="1">
    <source>
        <dbReference type="ARBA" id="ARBA00010641"/>
    </source>
</evidence>
<feature type="region of interest" description="Disordered" evidence="5">
    <location>
        <begin position="1"/>
        <end position="23"/>
    </location>
</feature>
<feature type="compositionally biased region" description="Basic and acidic residues" evidence="5">
    <location>
        <begin position="7"/>
        <end position="23"/>
    </location>
</feature>
<evidence type="ECO:0000259" key="8">
    <source>
        <dbReference type="Pfam" id="PF20239"/>
    </source>
</evidence>
<evidence type="ECO:0000256" key="2">
    <source>
        <dbReference type="ARBA" id="ARBA00023015"/>
    </source>
</evidence>
<dbReference type="GO" id="GO:0003677">
    <property type="term" value="F:DNA binding"/>
    <property type="evidence" value="ECO:0007669"/>
    <property type="project" value="InterPro"/>
</dbReference>
<feature type="domain" description="RNA polymerase sigma-70 region 2" evidence="6">
    <location>
        <begin position="41"/>
        <end position="106"/>
    </location>
</feature>
<feature type="domain" description="DUF6596" evidence="8">
    <location>
        <begin position="215"/>
        <end position="314"/>
    </location>
</feature>
<keyword evidence="4" id="KW-0804">Transcription</keyword>
<dbReference type="GO" id="GO:0016987">
    <property type="term" value="F:sigma factor activity"/>
    <property type="evidence" value="ECO:0007669"/>
    <property type="project" value="UniProtKB-KW"/>
</dbReference>
<dbReference type="GO" id="GO:0006352">
    <property type="term" value="P:DNA-templated transcription initiation"/>
    <property type="evidence" value="ECO:0007669"/>
    <property type="project" value="InterPro"/>
</dbReference>
<keyword evidence="10" id="KW-1185">Reference proteome</keyword>
<dbReference type="SUPFAM" id="SSF88659">
    <property type="entry name" value="Sigma3 and sigma4 domains of RNA polymerase sigma factors"/>
    <property type="match status" value="1"/>
</dbReference>
<evidence type="ECO:0000256" key="5">
    <source>
        <dbReference type="SAM" id="MobiDB-lite"/>
    </source>
</evidence>
<dbReference type="InterPro" id="IPR013249">
    <property type="entry name" value="RNA_pol_sigma70_r4_t2"/>
</dbReference>
<gene>
    <name evidence="9" type="ORF">H0B56_18995</name>
</gene>
<comment type="similarity">
    <text evidence="1">Belongs to the sigma-70 factor family. ECF subfamily.</text>
</comment>